<feature type="region of interest" description="Disordered" evidence="1">
    <location>
        <begin position="31"/>
        <end position="50"/>
    </location>
</feature>
<dbReference type="RefSeq" id="WP_075441771.1">
    <property type="nucleotide sequence ID" value="NZ_FOQK01000002.1"/>
</dbReference>
<dbReference type="Proteomes" id="UP000183639">
    <property type="component" value="Unassembled WGS sequence"/>
</dbReference>
<reference evidence="2 3" key="1">
    <citation type="submission" date="2016-10" db="EMBL/GenBank/DDBJ databases">
        <authorList>
            <person name="de Groot N.N."/>
        </authorList>
    </citation>
    <scope>NUCLEOTIDE SEQUENCE [LARGE SCALE GENOMIC DNA]</scope>
    <source>
        <strain evidence="2 3">Z108</strain>
    </source>
</reference>
<evidence type="ECO:0000313" key="3">
    <source>
        <dbReference type="Proteomes" id="UP000183639"/>
    </source>
</evidence>
<sequence>MSERTAKLTKKFICTAWALSLVGVGVVAEMSEGSNEDTEPAAQNDMEVSNDSGQGVVYPVDDEPYADQELLDSHGRKYTLHQNEDGTETARYDNGEEVTFRRDEHGNVNYCSGTAPLAAVLASYFLFHGFVYPSGSVSAAGFTANAPLRTISASYRAEAMRKYTPAGGKIQDIKTPVGVYQDRENQSGGSSYSGGGSRTRKSSDSSKGNSSVGSTKSGFGSAGARSASS</sequence>
<accession>A0A1I3C128</accession>
<protein>
    <submittedName>
        <fullName evidence="2">Uncharacterized protein</fullName>
    </submittedName>
</protein>
<dbReference type="EMBL" id="FOQK01000002">
    <property type="protein sequence ID" value="SFH68133.1"/>
    <property type="molecule type" value="Genomic_DNA"/>
</dbReference>
<name>A0A1I3C128_SELRU</name>
<feature type="region of interest" description="Disordered" evidence="1">
    <location>
        <begin position="180"/>
        <end position="229"/>
    </location>
</feature>
<gene>
    <name evidence="2" type="ORF">SAMN04487861_10266</name>
</gene>
<organism evidence="2 3">
    <name type="scientific">Selenomonas ruminantium</name>
    <dbReference type="NCBI Taxonomy" id="971"/>
    <lineage>
        <taxon>Bacteria</taxon>
        <taxon>Bacillati</taxon>
        <taxon>Bacillota</taxon>
        <taxon>Negativicutes</taxon>
        <taxon>Selenomonadales</taxon>
        <taxon>Selenomonadaceae</taxon>
        <taxon>Selenomonas</taxon>
    </lineage>
</organism>
<feature type="compositionally biased region" description="Low complexity" evidence="1">
    <location>
        <begin position="205"/>
        <end position="229"/>
    </location>
</feature>
<evidence type="ECO:0000256" key="1">
    <source>
        <dbReference type="SAM" id="MobiDB-lite"/>
    </source>
</evidence>
<dbReference type="OrthoDB" id="1664984at2"/>
<proteinExistence type="predicted"/>
<evidence type="ECO:0000313" key="2">
    <source>
        <dbReference type="EMBL" id="SFH68133.1"/>
    </source>
</evidence>
<dbReference type="AlphaFoldDB" id="A0A1I3C128"/>